<reference evidence="1 2" key="1">
    <citation type="journal article" date="2020" name="bioRxiv">
        <title>Whole genome comparisons of ergot fungi reveals the divergence and evolution of species within the genus Claviceps are the result of varying mechanisms driving genome evolution and host range expansion.</title>
        <authorList>
            <person name="Wyka S.A."/>
            <person name="Mondo S.J."/>
            <person name="Liu M."/>
            <person name="Dettman J."/>
            <person name="Nalam V."/>
            <person name="Broders K.D."/>
        </authorList>
    </citation>
    <scope>NUCLEOTIDE SEQUENCE [LARGE SCALE GENOMIC DNA]</scope>
    <source>
        <strain evidence="1 2">Clav52</strain>
    </source>
</reference>
<evidence type="ECO:0000313" key="1">
    <source>
        <dbReference type="EMBL" id="KAG6299868.1"/>
    </source>
</evidence>
<proteinExistence type="predicted"/>
<protein>
    <submittedName>
        <fullName evidence="1">Uncharacterized protein</fullName>
    </submittedName>
</protein>
<name>A0A9P7QK72_9HYPO</name>
<comment type="caution">
    <text evidence="1">The sequence shown here is derived from an EMBL/GenBank/DDBJ whole genome shotgun (WGS) entry which is preliminary data.</text>
</comment>
<organism evidence="1 2">
    <name type="scientific">Claviceps aff. purpurea</name>
    <dbReference type="NCBI Taxonomy" id="1967640"/>
    <lineage>
        <taxon>Eukaryota</taxon>
        <taxon>Fungi</taxon>
        <taxon>Dikarya</taxon>
        <taxon>Ascomycota</taxon>
        <taxon>Pezizomycotina</taxon>
        <taxon>Sordariomycetes</taxon>
        <taxon>Hypocreomycetidae</taxon>
        <taxon>Hypocreales</taxon>
        <taxon>Clavicipitaceae</taxon>
        <taxon>Claviceps</taxon>
    </lineage>
</organism>
<evidence type="ECO:0000313" key="2">
    <source>
        <dbReference type="Proteomes" id="UP000707071"/>
    </source>
</evidence>
<sequence length="84" mass="9625">MSVLESFNHSNYPLVQACSDETVIRNAIEPTSTTDLSALQQHVVFQIEHGRLHHAMSKEEILWRELPTPFRHEGHDSDMRISDG</sequence>
<gene>
    <name evidence="1" type="ORF">E4U09_007716</name>
</gene>
<keyword evidence="2" id="KW-1185">Reference proteome</keyword>
<dbReference type="AlphaFoldDB" id="A0A9P7QK72"/>
<accession>A0A9P7QK72</accession>
<dbReference type="EMBL" id="SRRH01000082">
    <property type="protein sequence ID" value="KAG6299868.1"/>
    <property type="molecule type" value="Genomic_DNA"/>
</dbReference>
<dbReference type="Proteomes" id="UP000707071">
    <property type="component" value="Unassembled WGS sequence"/>
</dbReference>